<dbReference type="AlphaFoldDB" id="A0A330HK51"/>
<organism evidence="1 2">
    <name type="scientific">Mesorhizobium hawassense</name>
    <dbReference type="NCBI Taxonomy" id="1209954"/>
    <lineage>
        <taxon>Bacteria</taxon>
        <taxon>Pseudomonadati</taxon>
        <taxon>Pseudomonadota</taxon>
        <taxon>Alphaproteobacteria</taxon>
        <taxon>Hyphomicrobiales</taxon>
        <taxon>Phyllobacteriaceae</taxon>
        <taxon>Mesorhizobium</taxon>
    </lineage>
</organism>
<name>A0A330HK51_9HYPH</name>
<dbReference type="Proteomes" id="UP000251558">
    <property type="component" value="Unassembled WGS sequence"/>
</dbReference>
<dbReference type="EMBL" id="QMBP01000009">
    <property type="protein sequence ID" value="RAZ89076.1"/>
    <property type="molecule type" value="Genomic_DNA"/>
</dbReference>
<keyword evidence="2" id="KW-1185">Reference proteome</keyword>
<evidence type="ECO:0000313" key="1">
    <source>
        <dbReference type="EMBL" id="RAZ89076.1"/>
    </source>
</evidence>
<comment type="caution">
    <text evidence="1">The sequence shown here is derived from an EMBL/GenBank/DDBJ whole genome shotgun (WGS) entry which is preliminary data.</text>
</comment>
<gene>
    <name evidence="1" type="ORF">DPM33_19075</name>
</gene>
<proteinExistence type="predicted"/>
<protein>
    <submittedName>
        <fullName evidence="1">Uncharacterized protein</fullName>
    </submittedName>
</protein>
<sequence>MSCWNRLGHCRPQCRHGRCWSLQLAI</sequence>
<evidence type="ECO:0000313" key="2">
    <source>
        <dbReference type="Proteomes" id="UP000251558"/>
    </source>
</evidence>
<accession>A0A330HK51</accession>
<reference evidence="2" key="1">
    <citation type="submission" date="2018-06" db="EMBL/GenBank/DDBJ databases">
        <authorList>
            <person name="Helene L.C."/>
            <person name="Dall'Agnol R."/>
            <person name="Delamuta J.R."/>
            <person name="Hungria M."/>
        </authorList>
    </citation>
    <scope>NUCLEOTIDE SEQUENCE [LARGE SCALE GENOMIC DNA]</scope>
    <source>
        <strain evidence="2">AC99b</strain>
    </source>
</reference>
<dbReference type="GO" id="GO:0005576">
    <property type="term" value="C:extracellular region"/>
    <property type="evidence" value="ECO:0007669"/>
    <property type="project" value="InterPro"/>
</dbReference>
<reference evidence="1 2" key="2">
    <citation type="submission" date="2018-07" db="EMBL/GenBank/DDBJ databases">
        <title>Diversity of Mesorhizobium strains in Brazil.</title>
        <authorList>
            <person name="Helene L.C.F."/>
            <person name="Dall'Agnol R."/>
            <person name="Delamuta J.R.M."/>
            <person name="Hungria M."/>
        </authorList>
    </citation>
    <scope>NUCLEOTIDE SEQUENCE [LARGE SCALE GENOMIC DNA]</scope>
    <source>
        <strain evidence="1 2">AC99b</strain>
    </source>
</reference>